<dbReference type="InterPro" id="IPR029052">
    <property type="entry name" value="Metallo-depent_PP-like"/>
</dbReference>
<dbReference type="PANTHER" id="PTHR33393:SF13">
    <property type="entry name" value="PGA BIOSYNTHESIS PROTEIN CAPA"/>
    <property type="match status" value="1"/>
</dbReference>
<dbReference type="EMBL" id="DSIY01000182">
    <property type="protein sequence ID" value="HEG91266.1"/>
    <property type="molecule type" value="Genomic_DNA"/>
</dbReference>
<name>A0A831TFZ6_9BACT</name>
<evidence type="ECO:0000259" key="2">
    <source>
        <dbReference type="SMART" id="SM00854"/>
    </source>
</evidence>
<dbReference type="InterPro" id="IPR052169">
    <property type="entry name" value="CW_Biosynth-Accessory"/>
</dbReference>
<organism evidence="3">
    <name type="scientific">Thermorudis peleae</name>
    <dbReference type="NCBI Taxonomy" id="1382356"/>
    <lineage>
        <taxon>Bacteria</taxon>
        <taxon>Pseudomonadati</taxon>
        <taxon>Thermomicrobiota</taxon>
        <taxon>Thermomicrobia</taxon>
        <taxon>Thermomicrobia incertae sedis</taxon>
        <taxon>Thermorudis</taxon>
    </lineage>
</organism>
<comment type="caution">
    <text evidence="3">The sequence shown here is derived from an EMBL/GenBank/DDBJ whole genome shotgun (WGS) entry which is preliminary data.</text>
</comment>
<feature type="domain" description="Capsule synthesis protein CapA" evidence="2">
    <location>
        <begin position="8"/>
        <end position="279"/>
    </location>
</feature>
<sequence length="352" mass="37920">MTSPALPTIGLAGDLMLRRPLADDAFARRPRLAAARDAIRACDLVIANLEMPLSRRGYRVPKHSNLRSAPEVIWSVRELGVHAVTLANNHMMDYGPEAMFDTLAACDEAGIARCGAGADLDAALAPAWLTTQGTKVALLSVASTLPVESDAGPGKPGIAPLRVRFSFEVDTNLLAEQPGTVPPVRSWPEPGDLERVCDQVRRARREADVVIVGIHWGVPPHWLSPYLGLLAEYQQPVAHALIEAGADVIAGHHSHCLHPIEWYRGKPIFYSLGNFLFEDPPAFMEPESVLVRLKPGVPPVVELVPLLLDEDGFPAVASGPEATRVVEKLRAMSASYGCAIEERGGGWAVCPA</sequence>
<dbReference type="Pfam" id="PF09587">
    <property type="entry name" value="PGA_cap"/>
    <property type="match status" value="1"/>
</dbReference>
<dbReference type="SUPFAM" id="SSF56300">
    <property type="entry name" value="Metallo-dependent phosphatases"/>
    <property type="match status" value="1"/>
</dbReference>
<dbReference type="PANTHER" id="PTHR33393">
    <property type="entry name" value="POLYGLUTAMINE SYNTHESIS ACCESSORY PROTEIN RV0574C-RELATED"/>
    <property type="match status" value="1"/>
</dbReference>
<protein>
    <submittedName>
        <fullName evidence="3">CapA family protein</fullName>
    </submittedName>
</protein>
<gene>
    <name evidence="3" type="ORF">ENP34_07480</name>
</gene>
<dbReference type="Gene3D" id="3.60.21.10">
    <property type="match status" value="1"/>
</dbReference>
<dbReference type="SMART" id="SM00854">
    <property type="entry name" value="PGA_cap"/>
    <property type="match status" value="1"/>
</dbReference>
<dbReference type="InterPro" id="IPR019079">
    <property type="entry name" value="Capsule_synth_CapA"/>
</dbReference>
<comment type="similarity">
    <text evidence="1">Belongs to the CapA family.</text>
</comment>
<reference evidence="3" key="1">
    <citation type="journal article" date="2020" name="mSystems">
        <title>Genome- and Community-Level Interaction Insights into Carbon Utilization and Element Cycling Functions of Hydrothermarchaeota in Hydrothermal Sediment.</title>
        <authorList>
            <person name="Zhou Z."/>
            <person name="Liu Y."/>
            <person name="Xu W."/>
            <person name="Pan J."/>
            <person name="Luo Z.H."/>
            <person name="Li M."/>
        </authorList>
    </citation>
    <scope>NUCLEOTIDE SEQUENCE [LARGE SCALE GENOMIC DNA]</scope>
    <source>
        <strain evidence="3">SpSt-210</strain>
    </source>
</reference>
<accession>A0A831TFZ6</accession>
<proteinExistence type="inferred from homology"/>
<evidence type="ECO:0000313" key="3">
    <source>
        <dbReference type="EMBL" id="HEG91266.1"/>
    </source>
</evidence>
<evidence type="ECO:0000256" key="1">
    <source>
        <dbReference type="ARBA" id="ARBA00005662"/>
    </source>
</evidence>
<dbReference type="CDD" id="cd07381">
    <property type="entry name" value="MPP_CapA"/>
    <property type="match status" value="1"/>
</dbReference>
<dbReference type="AlphaFoldDB" id="A0A831TFZ6"/>